<dbReference type="OrthoDB" id="3787432at2759"/>
<organism evidence="1 2">
    <name type="scientific">Ophiobolus disseminans</name>
    <dbReference type="NCBI Taxonomy" id="1469910"/>
    <lineage>
        <taxon>Eukaryota</taxon>
        <taxon>Fungi</taxon>
        <taxon>Dikarya</taxon>
        <taxon>Ascomycota</taxon>
        <taxon>Pezizomycotina</taxon>
        <taxon>Dothideomycetes</taxon>
        <taxon>Pleosporomycetidae</taxon>
        <taxon>Pleosporales</taxon>
        <taxon>Pleosporineae</taxon>
        <taxon>Phaeosphaeriaceae</taxon>
        <taxon>Ophiobolus</taxon>
    </lineage>
</organism>
<name>A0A6A7A8J4_9PLEO</name>
<gene>
    <name evidence="1" type="ORF">CC86DRAFT_379710</name>
</gene>
<dbReference type="Proteomes" id="UP000799424">
    <property type="component" value="Unassembled WGS sequence"/>
</dbReference>
<evidence type="ECO:0008006" key="3">
    <source>
        <dbReference type="Google" id="ProtNLM"/>
    </source>
</evidence>
<accession>A0A6A7A8J4</accession>
<dbReference type="AlphaFoldDB" id="A0A6A7A8J4"/>
<protein>
    <recommendedName>
        <fullName evidence="3">BED-type domain-containing protein</fullName>
    </recommendedName>
</protein>
<evidence type="ECO:0000313" key="1">
    <source>
        <dbReference type="EMBL" id="KAF2828925.1"/>
    </source>
</evidence>
<sequence length="191" mass="21272">MKRQSRSLLDSGPAIVAPVFHAAASKRLAKARTSAVSLASSSPVTRPHAWPSEDTGFEVVGEKFEVDFGHVYRNSKKLFPARLGYKVRHKAQFKGLRDPSPIWRYGVELEYLEDNMKAAKLWLCKKCHLNREFNDAKVISGNRYVVDHLKAIHRIDPYTGLMPETPLTPSFASPFEAARVAGSGTVISHSP</sequence>
<proteinExistence type="predicted"/>
<keyword evidence="2" id="KW-1185">Reference proteome</keyword>
<evidence type="ECO:0000313" key="2">
    <source>
        <dbReference type="Proteomes" id="UP000799424"/>
    </source>
</evidence>
<reference evidence="1" key="1">
    <citation type="journal article" date="2020" name="Stud. Mycol.">
        <title>101 Dothideomycetes genomes: a test case for predicting lifestyles and emergence of pathogens.</title>
        <authorList>
            <person name="Haridas S."/>
            <person name="Albert R."/>
            <person name="Binder M."/>
            <person name="Bloem J."/>
            <person name="Labutti K."/>
            <person name="Salamov A."/>
            <person name="Andreopoulos B."/>
            <person name="Baker S."/>
            <person name="Barry K."/>
            <person name="Bills G."/>
            <person name="Bluhm B."/>
            <person name="Cannon C."/>
            <person name="Castanera R."/>
            <person name="Culley D."/>
            <person name="Daum C."/>
            <person name="Ezra D."/>
            <person name="Gonzalez J."/>
            <person name="Henrissat B."/>
            <person name="Kuo A."/>
            <person name="Liang C."/>
            <person name="Lipzen A."/>
            <person name="Lutzoni F."/>
            <person name="Magnuson J."/>
            <person name="Mondo S."/>
            <person name="Nolan M."/>
            <person name="Ohm R."/>
            <person name="Pangilinan J."/>
            <person name="Park H.-J."/>
            <person name="Ramirez L."/>
            <person name="Alfaro M."/>
            <person name="Sun H."/>
            <person name="Tritt A."/>
            <person name="Yoshinaga Y."/>
            <person name="Zwiers L.-H."/>
            <person name="Turgeon B."/>
            <person name="Goodwin S."/>
            <person name="Spatafora J."/>
            <person name="Crous P."/>
            <person name="Grigoriev I."/>
        </authorList>
    </citation>
    <scope>NUCLEOTIDE SEQUENCE</scope>
    <source>
        <strain evidence="1">CBS 113818</strain>
    </source>
</reference>
<dbReference type="EMBL" id="MU006221">
    <property type="protein sequence ID" value="KAF2828925.1"/>
    <property type="molecule type" value="Genomic_DNA"/>
</dbReference>